<evidence type="ECO:0000259" key="7">
    <source>
        <dbReference type="Pfam" id="PF00814"/>
    </source>
</evidence>
<evidence type="ECO:0000256" key="6">
    <source>
        <dbReference type="ARBA" id="ARBA00048117"/>
    </source>
</evidence>
<keyword evidence="9" id="KW-1185">Reference proteome</keyword>
<sequence>MALETSLEIASCAIWDSEAKTLRAETKFHAYQTLTQRLPELVQITISNAQARLADVGLIAVSLGPGSFTSVRVGLAFAKGLAMALEKPILGVRTMEALALAATASEGDLLVTLYPSRPSRPTEVYAALFQVRNGCPLQEGIEMALEFSHLVSSLKARPETHIVFSGVLPPGALNSLTGLCREKRVALPLTPCFPSASLVAWRAWERWLQCPKSDDPVALKPHYVLPSSAEARFGIVVSLRD</sequence>
<name>A0ABT2EL53_9BACT</name>
<dbReference type="RefSeq" id="WP_259094599.1">
    <property type="nucleotide sequence ID" value="NZ_CP130454.1"/>
</dbReference>
<evidence type="ECO:0000256" key="2">
    <source>
        <dbReference type="ARBA" id="ARBA00022679"/>
    </source>
</evidence>
<dbReference type="InterPro" id="IPR017861">
    <property type="entry name" value="KAE1/TsaD"/>
</dbReference>
<proteinExistence type="predicted"/>
<reference evidence="8 9" key="1">
    <citation type="submission" date="2022-08" db="EMBL/GenBank/DDBJ databases">
        <title>Bacterial and archaeal communities from various locations to study Microbial Dark Matter (Phase II).</title>
        <authorList>
            <person name="Stepanauskas R."/>
        </authorList>
    </citation>
    <scope>NUCLEOTIDE SEQUENCE [LARGE SCALE GENOMIC DNA]</scope>
    <source>
        <strain evidence="8 9">PD1</strain>
    </source>
</reference>
<evidence type="ECO:0000256" key="4">
    <source>
        <dbReference type="ARBA" id="ARBA00022723"/>
    </source>
</evidence>
<dbReference type="PRINTS" id="PR00789">
    <property type="entry name" value="OSIALOPTASE"/>
</dbReference>
<dbReference type="PANTHER" id="PTHR11735:SF11">
    <property type="entry name" value="TRNA THREONYLCARBAMOYLADENOSINE BIOSYNTHESIS PROTEIN TSAB"/>
    <property type="match status" value="1"/>
</dbReference>
<dbReference type="NCBIfam" id="TIGR03725">
    <property type="entry name" value="T6A_YeaZ"/>
    <property type="match status" value="1"/>
</dbReference>
<feature type="domain" description="Gcp-like" evidence="7">
    <location>
        <begin position="33"/>
        <end position="127"/>
    </location>
</feature>
<organism evidence="8 9">
    <name type="scientific">Candidatus Fervidibacter sacchari</name>
    <dbReference type="NCBI Taxonomy" id="1448929"/>
    <lineage>
        <taxon>Bacteria</taxon>
        <taxon>Candidatus Fervidibacterota</taxon>
        <taxon>Candidatus Fervidibacter</taxon>
    </lineage>
</organism>
<dbReference type="Pfam" id="PF00814">
    <property type="entry name" value="TsaD"/>
    <property type="match status" value="1"/>
</dbReference>
<dbReference type="EMBL" id="JANUCP010000002">
    <property type="protein sequence ID" value="MCS3918621.1"/>
    <property type="molecule type" value="Genomic_DNA"/>
</dbReference>
<protein>
    <recommendedName>
        <fullName evidence="1">N(6)-L-threonylcarbamoyladenine synthase</fullName>
        <ecNumber evidence="1">2.3.1.234</ecNumber>
    </recommendedName>
</protein>
<keyword evidence="4" id="KW-0479">Metal-binding</keyword>
<dbReference type="Gene3D" id="3.30.420.40">
    <property type="match status" value="1"/>
</dbReference>
<dbReference type="InterPro" id="IPR043129">
    <property type="entry name" value="ATPase_NBD"/>
</dbReference>
<evidence type="ECO:0000313" key="8">
    <source>
        <dbReference type="EMBL" id="MCS3918621.1"/>
    </source>
</evidence>
<evidence type="ECO:0000313" key="9">
    <source>
        <dbReference type="Proteomes" id="UP001204798"/>
    </source>
</evidence>
<dbReference type="InterPro" id="IPR000905">
    <property type="entry name" value="Gcp-like_dom"/>
</dbReference>
<dbReference type="Proteomes" id="UP001204798">
    <property type="component" value="Unassembled WGS sequence"/>
</dbReference>
<dbReference type="EC" id="2.3.1.234" evidence="1"/>
<accession>A0ABT2EL53</accession>
<keyword evidence="2" id="KW-0808">Transferase</keyword>
<evidence type="ECO:0000256" key="5">
    <source>
        <dbReference type="ARBA" id="ARBA00023315"/>
    </source>
</evidence>
<comment type="catalytic activity">
    <reaction evidence="6">
        <text>L-threonylcarbamoyladenylate + adenosine(37) in tRNA = N(6)-L-threonylcarbamoyladenosine(37) in tRNA + AMP + H(+)</text>
        <dbReference type="Rhea" id="RHEA:37059"/>
        <dbReference type="Rhea" id="RHEA-COMP:10162"/>
        <dbReference type="Rhea" id="RHEA-COMP:10163"/>
        <dbReference type="ChEBI" id="CHEBI:15378"/>
        <dbReference type="ChEBI" id="CHEBI:73682"/>
        <dbReference type="ChEBI" id="CHEBI:74411"/>
        <dbReference type="ChEBI" id="CHEBI:74418"/>
        <dbReference type="ChEBI" id="CHEBI:456215"/>
        <dbReference type="EC" id="2.3.1.234"/>
    </reaction>
</comment>
<gene>
    <name evidence="8" type="ORF">M2350_001021</name>
</gene>
<dbReference type="InterPro" id="IPR022496">
    <property type="entry name" value="T6A_TsaB"/>
</dbReference>
<comment type="caution">
    <text evidence="8">The sequence shown here is derived from an EMBL/GenBank/DDBJ whole genome shotgun (WGS) entry which is preliminary data.</text>
</comment>
<dbReference type="PANTHER" id="PTHR11735">
    <property type="entry name" value="TRNA N6-ADENOSINE THREONYLCARBAMOYLTRANSFERASE"/>
    <property type="match status" value="1"/>
</dbReference>
<keyword evidence="3" id="KW-0819">tRNA processing</keyword>
<keyword evidence="5" id="KW-0012">Acyltransferase</keyword>
<evidence type="ECO:0000256" key="1">
    <source>
        <dbReference type="ARBA" id="ARBA00012156"/>
    </source>
</evidence>
<evidence type="ECO:0000256" key="3">
    <source>
        <dbReference type="ARBA" id="ARBA00022694"/>
    </source>
</evidence>
<dbReference type="SUPFAM" id="SSF53067">
    <property type="entry name" value="Actin-like ATPase domain"/>
    <property type="match status" value="1"/>
</dbReference>